<organism evidence="4 5">
    <name type="scientific">Salipaludibacillus keqinensis</name>
    <dbReference type="NCBI Taxonomy" id="2045207"/>
    <lineage>
        <taxon>Bacteria</taxon>
        <taxon>Bacillati</taxon>
        <taxon>Bacillota</taxon>
        <taxon>Bacilli</taxon>
        <taxon>Bacillales</taxon>
        <taxon>Bacillaceae</taxon>
    </lineage>
</organism>
<gene>
    <name evidence="4" type="ORF">CR194_05520</name>
</gene>
<keyword evidence="1" id="KW-0479">Metal-binding</keyword>
<reference evidence="4 5" key="1">
    <citation type="submission" date="2017-10" db="EMBL/GenBank/DDBJ databases">
        <title>Bacillus sp. nov., a halophilic bacterium isolated from a Keqin Lake.</title>
        <authorList>
            <person name="Wang H."/>
        </authorList>
    </citation>
    <scope>NUCLEOTIDE SEQUENCE [LARGE SCALE GENOMIC DNA]</scope>
    <source>
        <strain evidence="4 5">KQ-12</strain>
    </source>
</reference>
<dbReference type="Gene3D" id="3.30.70.360">
    <property type="match status" value="1"/>
</dbReference>
<dbReference type="EMBL" id="PDOD01000001">
    <property type="protein sequence ID" value="PYZ94975.1"/>
    <property type="molecule type" value="Genomic_DNA"/>
</dbReference>
<dbReference type="InterPro" id="IPR002933">
    <property type="entry name" value="Peptidase_M20"/>
</dbReference>
<dbReference type="Pfam" id="PF07687">
    <property type="entry name" value="M20_dimer"/>
    <property type="match status" value="1"/>
</dbReference>
<dbReference type="InterPro" id="IPR036264">
    <property type="entry name" value="Bact_exopeptidase_dim_dom"/>
</dbReference>
<keyword evidence="2" id="KW-0378">Hydrolase</keyword>
<sequence>MSEAILDKEIKKVYESLLKQTVVKDSLTFIKSENEHTLEEQIDLTEIPAPTFQEKQKGVEYKKRLELLGLEGVHTDETGNVFGVRRGTGNGPTLVVCAHLDTVFPEGTDVKTTRKDGKVYGPGISDDGRGLTAVLTILRTLQNFNVETEGDILFGATVGEEGLGDLNGVKAFFNQRNDIDGFISIEPGSPSRTIYLGTGSRRYSVTYRGPGGHSFGEFGLPSAIHACGRAVAKISAIVPPEDPKTTFTVGTISGGTSVNTIAGEANMLIDLRSISPEELTKLEEKVLGIINEAADEENKRWDTDTITVESKLVGDRPAGSQSEDAPIVQAALAATDAVGYQPALAGPTSTDSNVPISLGIPAVTLGGGGQFGGVHTLDEYFDPTDSYYGPQQILLTVLGLVGLKDVNKPLLKKRS</sequence>
<dbReference type="PANTHER" id="PTHR43808">
    <property type="entry name" value="ACETYLORNITHINE DEACETYLASE"/>
    <property type="match status" value="1"/>
</dbReference>
<accession>A0A323TZF7</accession>
<dbReference type="GO" id="GO:0046872">
    <property type="term" value="F:metal ion binding"/>
    <property type="evidence" value="ECO:0007669"/>
    <property type="project" value="UniProtKB-KW"/>
</dbReference>
<protein>
    <submittedName>
        <fullName evidence="4">Peptidase M20</fullName>
    </submittedName>
</protein>
<dbReference type="SUPFAM" id="SSF53187">
    <property type="entry name" value="Zn-dependent exopeptidases"/>
    <property type="match status" value="1"/>
</dbReference>
<dbReference type="Gene3D" id="3.40.630.10">
    <property type="entry name" value="Zn peptidases"/>
    <property type="match status" value="1"/>
</dbReference>
<dbReference type="SUPFAM" id="SSF55031">
    <property type="entry name" value="Bacterial exopeptidase dimerisation domain"/>
    <property type="match status" value="1"/>
</dbReference>
<proteinExistence type="predicted"/>
<dbReference type="InterPro" id="IPR050072">
    <property type="entry name" value="Peptidase_M20A"/>
</dbReference>
<dbReference type="GO" id="GO:0016787">
    <property type="term" value="F:hydrolase activity"/>
    <property type="evidence" value="ECO:0007669"/>
    <property type="project" value="UniProtKB-KW"/>
</dbReference>
<comment type="caution">
    <text evidence="4">The sequence shown here is derived from an EMBL/GenBank/DDBJ whole genome shotgun (WGS) entry which is preliminary data.</text>
</comment>
<feature type="domain" description="Peptidase M20 dimerisation" evidence="3">
    <location>
        <begin position="199"/>
        <end position="296"/>
    </location>
</feature>
<name>A0A323TZF7_9BACI</name>
<evidence type="ECO:0000259" key="3">
    <source>
        <dbReference type="Pfam" id="PF07687"/>
    </source>
</evidence>
<dbReference type="Proteomes" id="UP000248214">
    <property type="component" value="Unassembled WGS sequence"/>
</dbReference>
<dbReference type="InterPro" id="IPR011650">
    <property type="entry name" value="Peptidase_M20_dimer"/>
</dbReference>
<evidence type="ECO:0000256" key="1">
    <source>
        <dbReference type="ARBA" id="ARBA00022723"/>
    </source>
</evidence>
<dbReference type="AlphaFoldDB" id="A0A323TZF7"/>
<dbReference type="OrthoDB" id="9783294at2"/>
<evidence type="ECO:0000313" key="4">
    <source>
        <dbReference type="EMBL" id="PYZ94975.1"/>
    </source>
</evidence>
<dbReference type="Pfam" id="PF01546">
    <property type="entry name" value="Peptidase_M20"/>
    <property type="match status" value="1"/>
</dbReference>
<evidence type="ECO:0000256" key="2">
    <source>
        <dbReference type="ARBA" id="ARBA00022801"/>
    </source>
</evidence>
<dbReference type="RefSeq" id="WP_110608610.1">
    <property type="nucleotide sequence ID" value="NZ_PDOD01000001.1"/>
</dbReference>
<keyword evidence="5" id="KW-1185">Reference proteome</keyword>
<dbReference type="PANTHER" id="PTHR43808:SF17">
    <property type="entry name" value="PEPTIDASE M20"/>
    <property type="match status" value="1"/>
</dbReference>
<evidence type="ECO:0000313" key="5">
    <source>
        <dbReference type="Proteomes" id="UP000248214"/>
    </source>
</evidence>